<gene>
    <name evidence="2" type="ORF">GCWU000182_000303</name>
</gene>
<keyword evidence="3" id="KW-1185">Reference proteome</keyword>
<dbReference type="RefSeq" id="WP_023390960.1">
    <property type="nucleotide sequence ID" value="NZ_KI535340.1"/>
</dbReference>
<organism evidence="2 3">
    <name type="scientific">Abiotrophia defectiva ATCC 49176</name>
    <dbReference type="NCBI Taxonomy" id="592010"/>
    <lineage>
        <taxon>Bacteria</taxon>
        <taxon>Bacillati</taxon>
        <taxon>Bacillota</taxon>
        <taxon>Bacilli</taxon>
        <taxon>Lactobacillales</taxon>
        <taxon>Aerococcaceae</taxon>
        <taxon>Abiotrophia</taxon>
    </lineage>
</organism>
<feature type="signal peptide" evidence="1">
    <location>
        <begin position="1"/>
        <end position="24"/>
    </location>
</feature>
<dbReference type="Proteomes" id="UP000019050">
    <property type="component" value="Unassembled WGS sequence"/>
</dbReference>
<dbReference type="HOGENOM" id="CLU_1425166_0_0_9"/>
<protein>
    <submittedName>
        <fullName evidence="2">Uncharacterized protein</fullName>
    </submittedName>
</protein>
<evidence type="ECO:0000313" key="2">
    <source>
        <dbReference type="EMBL" id="ESK66612.1"/>
    </source>
</evidence>
<name>W1Q5W6_ABIDE</name>
<accession>W1Q5W6</accession>
<dbReference type="EMBL" id="ACIN03000001">
    <property type="protein sequence ID" value="ESK66612.1"/>
    <property type="molecule type" value="Genomic_DNA"/>
</dbReference>
<proteinExistence type="predicted"/>
<dbReference type="GeneID" id="84816467"/>
<evidence type="ECO:0000313" key="3">
    <source>
        <dbReference type="Proteomes" id="UP000019050"/>
    </source>
</evidence>
<evidence type="ECO:0000256" key="1">
    <source>
        <dbReference type="SAM" id="SignalP"/>
    </source>
</evidence>
<feature type="chain" id="PRO_5004808422" evidence="1">
    <location>
        <begin position="25"/>
        <end position="190"/>
    </location>
</feature>
<keyword evidence="1" id="KW-0732">Signal</keyword>
<dbReference type="AlphaFoldDB" id="W1Q5W6"/>
<comment type="caution">
    <text evidence="2">The sequence shown here is derived from an EMBL/GenBank/DDBJ whole genome shotgun (WGS) entry which is preliminary data.</text>
</comment>
<dbReference type="OrthoDB" id="2889473at2"/>
<reference evidence="2" key="1">
    <citation type="submission" date="2013-06" db="EMBL/GenBank/DDBJ databases">
        <authorList>
            <person name="Weinstock G."/>
            <person name="Sodergren E."/>
            <person name="Clifton S."/>
            <person name="Fulton L."/>
            <person name="Fulton B."/>
            <person name="Courtney L."/>
            <person name="Fronick C."/>
            <person name="Harrison M."/>
            <person name="Strong C."/>
            <person name="Farmer C."/>
            <person name="Delahaunty K."/>
            <person name="Markovic C."/>
            <person name="Hall O."/>
            <person name="Minx P."/>
            <person name="Tomlinson C."/>
            <person name="Mitreva M."/>
            <person name="Nelson J."/>
            <person name="Hou S."/>
            <person name="Wollam A."/>
            <person name="Pepin K.H."/>
            <person name="Johnson M."/>
            <person name="Bhonagiri V."/>
            <person name="Nash W.E."/>
            <person name="Warren W."/>
            <person name="Chinwalla A."/>
            <person name="Mardis E.R."/>
            <person name="Wilson R.K."/>
        </authorList>
    </citation>
    <scope>NUCLEOTIDE SEQUENCE [LARGE SCALE GENOMIC DNA]</scope>
    <source>
        <strain evidence="2">ATCC 49176</strain>
    </source>
</reference>
<sequence>MKRFLTFLCLLASLVVLAPQTVLAEESSSSQAGTKLDLSQKVGSDTLGYLMIPSDFVKFNELGEHSSSQLQWSSKDAFTVVTLDKMQPYQGVENHPVFSKLPKPYVFATDRMATYATMPDHEKLTLGAVKGYPSSYKDVVGVEAQFKDKTLRLIFFTPESDPDSVYYLAVEGAPKDMDALEEILKTWTPK</sequence>